<dbReference type="OrthoDB" id="6159439at2759"/>
<dbReference type="AlphaFoldDB" id="A0A4Z2GVL8"/>
<evidence type="ECO:0000313" key="2">
    <source>
        <dbReference type="EMBL" id="TNN57576.1"/>
    </source>
</evidence>
<comment type="caution">
    <text evidence="2">The sequence shown here is derived from an EMBL/GenBank/DDBJ whole genome shotgun (WGS) entry which is preliminary data.</text>
</comment>
<feature type="region of interest" description="Disordered" evidence="1">
    <location>
        <begin position="138"/>
        <end position="161"/>
    </location>
</feature>
<reference evidence="2 3" key="1">
    <citation type="submission" date="2019-03" db="EMBL/GenBank/DDBJ databases">
        <title>First draft genome of Liparis tanakae, snailfish: a comprehensive survey of snailfish specific genes.</title>
        <authorList>
            <person name="Kim W."/>
            <person name="Song I."/>
            <person name="Jeong J.-H."/>
            <person name="Kim D."/>
            <person name="Kim S."/>
            <person name="Ryu S."/>
            <person name="Song J.Y."/>
            <person name="Lee S.K."/>
        </authorList>
    </citation>
    <scope>NUCLEOTIDE SEQUENCE [LARGE SCALE GENOMIC DNA]</scope>
    <source>
        <tissue evidence="2">Muscle</tissue>
    </source>
</reference>
<proteinExistence type="predicted"/>
<feature type="compositionally biased region" description="Basic and acidic residues" evidence="1">
    <location>
        <begin position="152"/>
        <end position="161"/>
    </location>
</feature>
<evidence type="ECO:0000256" key="1">
    <source>
        <dbReference type="SAM" id="MobiDB-lite"/>
    </source>
</evidence>
<gene>
    <name evidence="2" type="ORF">EYF80_032178</name>
</gene>
<organism evidence="2 3">
    <name type="scientific">Liparis tanakae</name>
    <name type="common">Tanaka's snailfish</name>
    <dbReference type="NCBI Taxonomy" id="230148"/>
    <lineage>
        <taxon>Eukaryota</taxon>
        <taxon>Metazoa</taxon>
        <taxon>Chordata</taxon>
        <taxon>Craniata</taxon>
        <taxon>Vertebrata</taxon>
        <taxon>Euteleostomi</taxon>
        <taxon>Actinopterygii</taxon>
        <taxon>Neopterygii</taxon>
        <taxon>Teleostei</taxon>
        <taxon>Neoteleostei</taxon>
        <taxon>Acanthomorphata</taxon>
        <taxon>Eupercaria</taxon>
        <taxon>Perciformes</taxon>
        <taxon>Cottioidei</taxon>
        <taxon>Cottales</taxon>
        <taxon>Liparidae</taxon>
        <taxon>Liparis</taxon>
    </lineage>
</organism>
<protein>
    <submittedName>
        <fullName evidence="2">Uncharacterized protein</fullName>
    </submittedName>
</protein>
<sequence>MDFPMCFIFRGALGSLPQRPILTFLIRHNDRGVNLIFRVRSETGIALTLPSQMTLSAFASCARQIYRLTARCLDIILTFRYNQRVLLVVIEGLLGCAETYEWHTLGEDLALLVLYVLLGLGLEPVQDQGHDHLRMRHELRHGGTRSSTSREQGGEEGVRERVGIRCEEGEKGRDRLSRGHRRVLIKDQERGQY</sequence>
<name>A0A4Z2GVL8_9TELE</name>
<keyword evidence="3" id="KW-1185">Reference proteome</keyword>
<evidence type="ECO:0000313" key="3">
    <source>
        <dbReference type="Proteomes" id="UP000314294"/>
    </source>
</evidence>
<dbReference type="EMBL" id="SRLO01000401">
    <property type="protein sequence ID" value="TNN57576.1"/>
    <property type="molecule type" value="Genomic_DNA"/>
</dbReference>
<accession>A0A4Z2GVL8</accession>
<dbReference type="Proteomes" id="UP000314294">
    <property type="component" value="Unassembled WGS sequence"/>
</dbReference>